<proteinExistence type="predicted"/>
<evidence type="ECO:0000313" key="2">
    <source>
        <dbReference type="EMBL" id="KAF5682094.1"/>
    </source>
</evidence>
<dbReference type="Proteomes" id="UP000562682">
    <property type="component" value="Unassembled WGS sequence"/>
</dbReference>
<evidence type="ECO:0000313" key="3">
    <source>
        <dbReference type="Proteomes" id="UP000562682"/>
    </source>
</evidence>
<dbReference type="AlphaFoldDB" id="A0A8H5U7F3"/>
<sequence>LLLLNSRLTSVSLWAFSRLPSEKLIEGRKKAKVMWRAAVAVGNKVWPRDRPRLHKNRPADAVSPTYRHQVTPDKPNGHKISLEHEDLV</sequence>
<organism evidence="2 3">
    <name type="scientific">Fusarium denticulatum</name>
    <dbReference type="NCBI Taxonomy" id="48507"/>
    <lineage>
        <taxon>Eukaryota</taxon>
        <taxon>Fungi</taxon>
        <taxon>Dikarya</taxon>
        <taxon>Ascomycota</taxon>
        <taxon>Pezizomycotina</taxon>
        <taxon>Sordariomycetes</taxon>
        <taxon>Hypocreomycetidae</taxon>
        <taxon>Hypocreales</taxon>
        <taxon>Nectriaceae</taxon>
        <taxon>Fusarium</taxon>
        <taxon>Fusarium fujikuroi species complex</taxon>
    </lineage>
</organism>
<gene>
    <name evidence="2" type="ORF">FDENT_7791</name>
</gene>
<feature type="region of interest" description="Disordered" evidence="1">
    <location>
        <begin position="47"/>
        <end position="88"/>
    </location>
</feature>
<accession>A0A8H5U7F3</accession>
<feature type="non-terminal residue" evidence="2">
    <location>
        <position position="1"/>
    </location>
</feature>
<protein>
    <submittedName>
        <fullName evidence="2">Uncharacterized protein</fullName>
    </submittedName>
</protein>
<evidence type="ECO:0000256" key="1">
    <source>
        <dbReference type="SAM" id="MobiDB-lite"/>
    </source>
</evidence>
<reference evidence="2 3" key="1">
    <citation type="submission" date="2020-05" db="EMBL/GenBank/DDBJ databases">
        <title>Identification and distribution of gene clusters putatively required for synthesis of sphingolipid metabolism inhibitors in phylogenetically diverse species of the filamentous fungus Fusarium.</title>
        <authorList>
            <person name="Kim H.-S."/>
            <person name="Busman M."/>
            <person name="Brown D.W."/>
            <person name="Divon H."/>
            <person name="Uhlig S."/>
            <person name="Proctor R.H."/>
        </authorList>
    </citation>
    <scope>NUCLEOTIDE SEQUENCE [LARGE SCALE GENOMIC DNA]</scope>
    <source>
        <strain evidence="2 3">NRRL 25311</strain>
    </source>
</reference>
<keyword evidence="3" id="KW-1185">Reference proteome</keyword>
<name>A0A8H5U7F3_9HYPO</name>
<comment type="caution">
    <text evidence="2">The sequence shown here is derived from an EMBL/GenBank/DDBJ whole genome shotgun (WGS) entry which is preliminary data.</text>
</comment>
<dbReference type="EMBL" id="JAAOAK010000225">
    <property type="protein sequence ID" value="KAF5682094.1"/>
    <property type="molecule type" value="Genomic_DNA"/>
</dbReference>